<keyword evidence="11 13" id="KW-0472">Membrane</keyword>
<comment type="similarity">
    <text evidence="3">Belongs to the multi antimicrobial extrusion (MATE) (TC 2.A.66.1) family.</text>
</comment>
<dbReference type="GO" id="GO:0005886">
    <property type="term" value="C:plasma membrane"/>
    <property type="evidence" value="ECO:0007669"/>
    <property type="project" value="UniProtKB-SubCell"/>
</dbReference>
<comment type="function">
    <text evidence="1">Multidrug efflux pump.</text>
</comment>
<dbReference type="EMBL" id="CP051151">
    <property type="protein sequence ID" value="QLY40544.1"/>
    <property type="molecule type" value="Genomic_DNA"/>
</dbReference>
<feature type="transmembrane region" description="Helical" evidence="13">
    <location>
        <begin position="211"/>
        <end position="234"/>
    </location>
</feature>
<evidence type="ECO:0000256" key="10">
    <source>
        <dbReference type="ARBA" id="ARBA00023065"/>
    </source>
</evidence>
<keyword evidence="15" id="KW-1185">Reference proteome</keyword>
<feature type="transmembrane region" description="Helical" evidence="13">
    <location>
        <begin position="148"/>
        <end position="171"/>
    </location>
</feature>
<dbReference type="Pfam" id="PF01554">
    <property type="entry name" value="MatE"/>
    <property type="match status" value="2"/>
</dbReference>
<feature type="transmembrane region" description="Helical" evidence="13">
    <location>
        <begin position="76"/>
        <end position="97"/>
    </location>
</feature>
<dbReference type="GO" id="GO:0006811">
    <property type="term" value="P:monoatomic ion transport"/>
    <property type="evidence" value="ECO:0007669"/>
    <property type="project" value="UniProtKB-KW"/>
</dbReference>
<evidence type="ECO:0000256" key="7">
    <source>
        <dbReference type="ARBA" id="ARBA00022475"/>
    </source>
</evidence>
<feature type="transmembrane region" description="Helical" evidence="13">
    <location>
        <begin position="406"/>
        <end position="429"/>
    </location>
</feature>
<feature type="transmembrane region" description="Helical" evidence="13">
    <location>
        <begin position="338"/>
        <end position="356"/>
    </location>
</feature>
<feature type="transmembrane region" description="Helical" evidence="13">
    <location>
        <begin position="435"/>
        <end position="455"/>
    </location>
</feature>
<proteinExistence type="inferred from homology"/>
<feature type="transmembrane region" description="Helical" evidence="13">
    <location>
        <begin position="21"/>
        <end position="39"/>
    </location>
</feature>
<keyword evidence="10" id="KW-0406">Ion transport</keyword>
<dbReference type="PANTHER" id="PTHR43298">
    <property type="entry name" value="MULTIDRUG RESISTANCE PROTEIN NORM-RELATED"/>
    <property type="match status" value="1"/>
</dbReference>
<dbReference type="AlphaFoldDB" id="A0A7L6N7M7"/>
<dbReference type="InterPro" id="IPR048279">
    <property type="entry name" value="MdtK-like"/>
</dbReference>
<evidence type="ECO:0000256" key="4">
    <source>
        <dbReference type="ARBA" id="ARBA00020268"/>
    </source>
</evidence>
<feature type="transmembrane region" description="Helical" evidence="13">
    <location>
        <begin position="376"/>
        <end position="394"/>
    </location>
</feature>
<dbReference type="KEGG" id="tbk:HF295_06655"/>
<evidence type="ECO:0000256" key="1">
    <source>
        <dbReference type="ARBA" id="ARBA00003408"/>
    </source>
</evidence>
<dbReference type="GO" id="GO:0042910">
    <property type="term" value="F:xenobiotic transmembrane transporter activity"/>
    <property type="evidence" value="ECO:0007669"/>
    <property type="project" value="InterPro"/>
</dbReference>
<reference evidence="14 15" key="1">
    <citation type="submission" date="2020-04" db="EMBL/GenBank/DDBJ databases">
        <authorList>
            <person name="Zheng R.K."/>
            <person name="Sun C.M."/>
        </authorList>
    </citation>
    <scope>NUCLEOTIDE SEQUENCE [LARGE SCALE GENOMIC DNA]</scope>
    <source>
        <strain evidence="15">zrk29</strain>
    </source>
</reference>
<dbReference type="RefSeq" id="WP_312031387.1">
    <property type="nucleotide sequence ID" value="NZ_CP051151.1"/>
</dbReference>
<dbReference type="CDD" id="cd13138">
    <property type="entry name" value="MATE_yoeA_like"/>
    <property type="match status" value="1"/>
</dbReference>
<name>A0A7L6N7M7_9MOLU</name>
<evidence type="ECO:0000256" key="3">
    <source>
        <dbReference type="ARBA" id="ARBA00010199"/>
    </source>
</evidence>
<evidence type="ECO:0000256" key="6">
    <source>
        <dbReference type="ARBA" id="ARBA00022449"/>
    </source>
</evidence>
<feature type="transmembrane region" description="Helical" evidence="13">
    <location>
        <begin position="183"/>
        <end position="205"/>
    </location>
</feature>
<evidence type="ECO:0000256" key="5">
    <source>
        <dbReference type="ARBA" id="ARBA00022448"/>
    </source>
</evidence>
<evidence type="ECO:0000256" key="2">
    <source>
        <dbReference type="ARBA" id="ARBA00004651"/>
    </source>
</evidence>
<keyword evidence="7" id="KW-1003">Cell membrane</keyword>
<evidence type="ECO:0000313" key="15">
    <source>
        <dbReference type="Proteomes" id="UP000512167"/>
    </source>
</evidence>
<sequence>MAQTMDKKTDLILNKKPIWKGLLYLSFPVFLVNILKTLHDIVDGIFLGRVSGTFIDANNEIASIATAMQSAVSLTWPIFFVFISFGMGLSVAGNALVGQYVGKGDYVNAKKFANNTLFIALFLGVVFNMISFIFAPQILATVADNDRVYGYAITYLRIRSFELPVLFMSFAFQAIRRATGDTVTPVIISAAGLLLNMILTPILVLELNMGVAGAATATVVAQVVLIPWMVYYLIKPKTGISVKFKINQLNKVVIKDIFNIGIPASLGQSIQAIGFVVLNFTIFSLGQEVSAAFYIGNRINSLVMFPVSAVSTIVAIYIAQNVGAGNVRRAKETVKQGILLGVIMMIIGVAIILPFRVPIVKLFSEDALAIKHAATYTLYIGIGLPLMALFQTFLNTFQGSGETKYSFILAIVRLWIFRLPFVMLAMYVFDLGAIGIWYSMLLSNVLAAILGTYLYSKVKFIPKTREAI</sequence>
<keyword evidence="5" id="KW-0813">Transport</keyword>
<accession>A0A7L6N7M7</accession>
<evidence type="ECO:0000256" key="11">
    <source>
        <dbReference type="ARBA" id="ARBA00023136"/>
    </source>
</evidence>
<dbReference type="PIRSF" id="PIRSF006603">
    <property type="entry name" value="DinF"/>
    <property type="match status" value="1"/>
</dbReference>
<evidence type="ECO:0000313" key="14">
    <source>
        <dbReference type="EMBL" id="QLY40544.1"/>
    </source>
</evidence>
<protein>
    <recommendedName>
        <fullName evidence="4">Probable multidrug resistance protein NorM</fullName>
    </recommendedName>
    <alternativeName>
        <fullName evidence="12">Multidrug-efflux transporter</fullName>
    </alternativeName>
</protein>
<gene>
    <name evidence="14" type="ORF">HF295_06655</name>
</gene>
<keyword evidence="6" id="KW-0050">Antiport</keyword>
<evidence type="ECO:0000256" key="8">
    <source>
        <dbReference type="ARBA" id="ARBA00022692"/>
    </source>
</evidence>
<keyword evidence="8 13" id="KW-0812">Transmembrane</keyword>
<dbReference type="NCBIfam" id="TIGR00797">
    <property type="entry name" value="matE"/>
    <property type="match status" value="1"/>
</dbReference>
<keyword evidence="9 13" id="KW-1133">Transmembrane helix</keyword>
<organism evidence="14 15">
    <name type="scientific">Hujiaoplasma nucleasis</name>
    <dbReference type="NCBI Taxonomy" id="2725268"/>
    <lineage>
        <taxon>Bacteria</taxon>
        <taxon>Bacillati</taxon>
        <taxon>Mycoplasmatota</taxon>
        <taxon>Mollicutes</taxon>
        <taxon>Candidatus Izemoplasmatales</taxon>
        <taxon>Hujiaoplasmataceae</taxon>
        <taxon>Hujiaoplasma</taxon>
    </lineage>
</organism>
<dbReference type="Proteomes" id="UP000512167">
    <property type="component" value="Chromosome"/>
</dbReference>
<evidence type="ECO:0000256" key="12">
    <source>
        <dbReference type="ARBA" id="ARBA00031636"/>
    </source>
</evidence>
<comment type="subcellular location">
    <subcellularLocation>
        <location evidence="2">Cell membrane</location>
        <topology evidence="2">Multi-pass membrane protein</topology>
    </subcellularLocation>
</comment>
<dbReference type="PANTHER" id="PTHR43298:SF2">
    <property type="entry name" value="FMN_FAD EXPORTER YEEO-RELATED"/>
    <property type="match status" value="1"/>
</dbReference>
<feature type="transmembrane region" description="Helical" evidence="13">
    <location>
        <begin position="272"/>
        <end position="295"/>
    </location>
</feature>
<dbReference type="InterPro" id="IPR002528">
    <property type="entry name" value="MATE_fam"/>
</dbReference>
<feature type="transmembrane region" description="Helical" evidence="13">
    <location>
        <begin position="301"/>
        <end position="318"/>
    </location>
</feature>
<dbReference type="GO" id="GO:0015297">
    <property type="term" value="F:antiporter activity"/>
    <property type="evidence" value="ECO:0007669"/>
    <property type="project" value="UniProtKB-KW"/>
</dbReference>
<feature type="transmembrane region" description="Helical" evidence="13">
    <location>
        <begin position="117"/>
        <end position="136"/>
    </location>
</feature>
<evidence type="ECO:0000256" key="9">
    <source>
        <dbReference type="ARBA" id="ARBA00022989"/>
    </source>
</evidence>
<dbReference type="InterPro" id="IPR050222">
    <property type="entry name" value="MATE_MdtK"/>
</dbReference>
<evidence type="ECO:0000256" key="13">
    <source>
        <dbReference type="SAM" id="Phobius"/>
    </source>
</evidence>